<dbReference type="InterPro" id="IPR052224">
    <property type="entry name" value="THAP_domain_protein"/>
</dbReference>
<keyword evidence="14" id="KW-1185">Reference proteome</keyword>
<feature type="compositionally biased region" description="Polar residues" evidence="11">
    <location>
        <begin position="194"/>
        <end position="203"/>
    </location>
</feature>
<keyword evidence="4" id="KW-0862">Zinc</keyword>
<dbReference type="PANTHER" id="PTHR46927">
    <property type="entry name" value="AGAP005574-PA"/>
    <property type="match status" value="1"/>
</dbReference>
<dbReference type="AlphaFoldDB" id="A0A662YWA3"/>
<feature type="region of interest" description="Disordered" evidence="11">
    <location>
        <begin position="53"/>
        <end position="109"/>
    </location>
</feature>
<dbReference type="Proteomes" id="UP000289886">
    <property type="component" value="Unassembled WGS sequence"/>
</dbReference>
<dbReference type="Pfam" id="PF05485">
    <property type="entry name" value="THAP"/>
    <property type="match status" value="1"/>
</dbReference>
<accession>A0A662YWA3</accession>
<keyword evidence="3 9" id="KW-0863">Zinc-finger</keyword>
<evidence type="ECO:0000256" key="8">
    <source>
        <dbReference type="ARBA" id="ARBA00039526"/>
    </source>
</evidence>
<evidence type="ECO:0000256" key="11">
    <source>
        <dbReference type="SAM" id="MobiDB-lite"/>
    </source>
</evidence>
<feature type="coiled-coil region" evidence="10">
    <location>
        <begin position="549"/>
        <end position="576"/>
    </location>
</feature>
<evidence type="ECO:0000256" key="9">
    <source>
        <dbReference type="PROSITE-ProRule" id="PRU00309"/>
    </source>
</evidence>
<evidence type="ECO:0000313" key="14">
    <source>
        <dbReference type="Proteomes" id="UP000289886"/>
    </source>
</evidence>
<keyword evidence="7" id="KW-0539">Nucleus</keyword>
<dbReference type="GO" id="GO:0008270">
    <property type="term" value="F:zinc ion binding"/>
    <property type="evidence" value="ECO:0007669"/>
    <property type="project" value="UniProtKB-KW"/>
</dbReference>
<evidence type="ECO:0000256" key="3">
    <source>
        <dbReference type="ARBA" id="ARBA00022771"/>
    </source>
</evidence>
<dbReference type="GO" id="GO:0005634">
    <property type="term" value="C:nucleus"/>
    <property type="evidence" value="ECO:0007669"/>
    <property type="project" value="UniProtKB-SubCell"/>
</dbReference>
<evidence type="ECO:0000256" key="2">
    <source>
        <dbReference type="ARBA" id="ARBA00022723"/>
    </source>
</evidence>
<proteinExistence type="predicted"/>
<evidence type="ECO:0000256" key="1">
    <source>
        <dbReference type="ARBA" id="ARBA00004123"/>
    </source>
</evidence>
<feature type="coiled-coil region" evidence="10">
    <location>
        <begin position="274"/>
        <end position="301"/>
    </location>
</feature>
<feature type="region of interest" description="Disordered" evidence="11">
    <location>
        <begin position="338"/>
        <end position="406"/>
    </location>
</feature>
<dbReference type="InterPro" id="IPR006612">
    <property type="entry name" value="THAP_Znf"/>
</dbReference>
<evidence type="ECO:0000256" key="7">
    <source>
        <dbReference type="ARBA" id="ARBA00023242"/>
    </source>
</evidence>
<feature type="region of interest" description="Disordered" evidence="11">
    <location>
        <begin position="451"/>
        <end position="493"/>
    </location>
</feature>
<name>A0A662YWA3_ACIRT</name>
<evidence type="ECO:0000256" key="10">
    <source>
        <dbReference type="SAM" id="Coils"/>
    </source>
</evidence>
<sequence>MKRGAWLPSKHQYLCSDHFTPDSFDVRWGIRYLKHSAVPTVFAFSHDRHGSQAVQEEWSRPHTRKKKAVPKEKAADNNDINTFVKPPPSTQKKSLLLKKQDKTEKAASPQIECIEKENSETAPPVESEGQNCQKENIKLNDQEGAHSFEILNTNASAVDTTNSAQDAKEELKEKFISVKSEPPSENESTEKQLDSTSPSTWESVGNRAPCHSVEPTNQTLNTDIITGPVGHNEEICDLVEPPETQQCTDTDQIFFSEHSYCRQDTDKEHLWKKIASLHEKITELEKNEEETVAKLNSLTNLITHLKQENIVSEEKLKVLENYFTTLEFSMEEWSRPHTRKKKAVPKEKAADNNDINTFVKPPPSTQKKSLLLKKQDKTEKAASPQIECIEKENSETAPPVESEGQNCQKENIKLNDQEGAHSFEILNTNASAVDTTNSAQDAKEELKEKFISVKSEPPSENESTEKQLDSTSPSTWESVGNRAPCHSVEPTNQTLNTDIITGPVGHNEEICDLVEPPETQQCTDTDQIFFSEHSYCRQDTDKEHLWKKIASLHEKITELEKNEEETVAKLNSLTNLITHLKQENIVSEEKLKVLENYFTTLEFSMVQ</sequence>
<protein>
    <recommendedName>
        <fullName evidence="8">THAP domain-containing protein 5</fullName>
    </recommendedName>
</protein>
<gene>
    <name evidence="13" type="ORF">EOD39_10072</name>
</gene>
<keyword evidence="6 9" id="KW-0238">DNA-binding</keyword>
<dbReference type="EMBL" id="SCEB01000224">
    <property type="protein sequence ID" value="RXN00194.1"/>
    <property type="molecule type" value="Genomic_DNA"/>
</dbReference>
<evidence type="ECO:0000259" key="12">
    <source>
        <dbReference type="PROSITE" id="PS50950"/>
    </source>
</evidence>
<reference evidence="13 14" key="1">
    <citation type="submission" date="2019-01" db="EMBL/GenBank/DDBJ databases">
        <title>Draft Genome and Complete Hox-Cluster Characterization of the Sterlet Sturgeon (Acipenser ruthenus).</title>
        <authorList>
            <person name="Wei Q."/>
        </authorList>
    </citation>
    <scope>NUCLEOTIDE SEQUENCE [LARGE SCALE GENOMIC DNA]</scope>
    <source>
        <strain evidence="13">WHYD16114868_AA</strain>
        <tissue evidence="13">Blood</tissue>
    </source>
</reference>
<evidence type="ECO:0000256" key="5">
    <source>
        <dbReference type="ARBA" id="ARBA00023054"/>
    </source>
</evidence>
<evidence type="ECO:0000256" key="6">
    <source>
        <dbReference type="ARBA" id="ARBA00023125"/>
    </source>
</evidence>
<dbReference type="PANTHER" id="PTHR46927:SF1">
    <property type="entry name" value="THAP DOMAIN-CONTAINING PROTEIN 5"/>
    <property type="match status" value="1"/>
</dbReference>
<feature type="region of interest" description="Disordered" evidence="11">
    <location>
        <begin position="176"/>
        <end position="218"/>
    </location>
</feature>
<keyword evidence="5 10" id="KW-0175">Coiled coil</keyword>
<comment type="caution">
    <text evidence="13">The sequence shown here is derived from an EMBL/GenBank/DDBJ whole genome shotgun (WGS) entry which is preliminary data.</text>
</comment>
<dbReference type="GO" id="GO:0003677">
    <property type="term" value="F:DNA binding"/>
    <property type="evidence" value="ECO:0007669"/>
    <property type="project" value="UniProtKB-UniRule"/>
</dbReference>
<dbReference type="SUPFAM" id="SSF57716">
    <property type="entry name" value="Glucocorticoid receptor-like (DNA-binding domain)"/>
    <property type="match status" value="1"/>
</dbReference>
<keyword evidence="2" id="KW-0479">Metal-binding</keyword>
<evidence type="ECO:0000256" key="4">
    <source>
        <dbReference type="ARBA" id="ARBA00022833"/>
    </source>
</evidence>
<organism evidence="13 14">
    <name type="scientific">Acipenser ruthenus</name>
    <name type="common">Sterlet sturgeon</name>
    <dbReference type="NCBI Taxonomy" id="7906"/>
    <lineage>
        <taxon>Eukaryota</taxon>
        <taxon>Metazoa</taxon>
        <taxon>Chordata</taxon>
        <taxon>Craniata</taxon>
        <taxon>Vertebrata</taxon>
        <taxon>Euteleostomi</taxon>
        <taxon>Actinopterygii</taxon>
        <taxon>Chondrostei</taxon>
        <taxon>Acipenseriformes</taxon>
        <taxon>Acipenseridae</taxon>
        <taxon>Acipenser</taxon>
    </lineage>
</organism>
<feature type="compositionally biased region" description="Polar residues" evidence="11">
    <location>
        <begin position="469"/>
        <end position="478"/>
    </location>
</feature>
<evidence type="ECO:0000313" key="13">
    <source>
        <dbReference type="EMBL" id="RXN00194.1"/>
    </source>
</evidence>
<dbReference type="PROSITE" id="PS50950">
    <property type="entry name" value="ZF_THAP"/>
    <property type="match status" value="1"/>
</dbReference>
<comment type="subcellular location">
    <subcellularLocation>
        <location evidence="1">Nucleus</location>
    </subcellularLocation>
</comment>
<feature type="domain" description="THAP-type" evidence="12">
    <location>
        <begin position="1"/>
        <end position="42"/>
    </location>
</feature>